<protein>
    <submittedName>
        <fullName evidence="1">2668_t:CDS:1</fullName>
    </submittedName>
</protein>
<proteinExistence type="predicted"/>
<gene>
    <name evidence="1" type="ORF">ACOLOM_LOCUS11573</name>
</gene>
<evidence type="ECO:0000313" key="2">
    <source>
        <dbReference type="Proteomes" id="UP000789525"/>
    </source>
</evidence>
<comment type="caution">
    <text evidence="1">The sequence shown here is derived from an EMBL/GenBank/DDBJ whole genome shotgun (WGS) entry which is preliminary data.</text>
</comment>
<sequence length="87" mass="9401">KVNRAPVIGTKNGPPGTLNPLGASGAIKRNIMTPIFTRKNASKSTADYGSNIWSSEARVDLGTQLLHKQPITAYNKRVRSDITHTTV</sequence>
<dbReference type="Proteomes" id="UP000789525">
    <property type="component" value="Unassembled WGS sequence"/>
</dbReference>
<organism evidence="1 2">
    <name type="scientific">Acaulospora colombiana</name>
    <dbReference type="NCBI Taxonomy" id="27376"/>
    <lineage>
        <taxon>Eukaryota</taxon>
        <taxon>Fungi</taxon>
        <taxon>Fungi incertae sedis</taxon>
        <taxon>Mucoromycota</taxon>
        <taxon>Glomeromycotina</taxon>
        <taxon>Glomeromycetes</taxon>
        <taxon>Diversisporales</taxon>
        <taxon>Acaulosporaceae</taxon>
        <taxon>Acaulospora</taxon>
    </lineage>
</organism>
<keyword evidence="2" id="KW-1185">Reference proteome</keyword>
<reference evidence="1" key="1">
    <citation type="submission" date="2021-06" db="EMBL/GenBank/DDBJ databases">
        <authorList>
            <person name="Kallberg Y."/>
            <person name="Tangrot J."/>
            <person name="Rosling A."/>
        </authorList>
    </citation>
    <scope>NUCLEOTIDE SEQUENCE</scope>
    <source>
        <strain evidence="1">CL356</strain>
    </source>
</reference>
<name>A0ACA9PZB8_9GLOM</name>
<dbReference type="EMBL" id="CAJVPT010042353">
    <property type="protein sequence ID" value="CAG8729896.1"/>
    <property type="molecule type" value="Genomic_DNA"/>
</dbReference>
<evidence type="ECO:0000313" key="1">
    <source>
        <dbReference type="EMBL" id="CAG8729896.1"/>
    </source>
</evidence>
<accession>A0ACA9PZB8</accession>
<feature type="non-terminal residue" evidence="1">
    <location>
        <position position="1"/>
    </location>
</feature>